<evidence type="ECO:0000313" key="3">
    <source>
        <dbReference type="Proteomes" id="UP000321397"/>
    </source>
</evidence>
<accession>A0A510K5Z7</accession>
<dbReference type="GO" id="GO:0050661">
    <property type="term" value="F:NADP binding"/>
    <property type="evidence" value="ECO:0007669"/>
    <property type="project" value="InterPro"/>
</dbReference>
<proteinExistence type="predicted"/>
<evidence type="ECO:0000313" key="2">
    <source>
        <dbReference type="EMBL" id="BBM46617.1"/>
    </source>
</evidence>
<dbReference type="Gene3D" id="3.40.50.720">
    <property type="entry name" value="NAD(P)-binding Rossmann-like Domain"/>
    <property type="match status" value="1"/>
</dbReference>
<evidence type="ECO:0000259" key="1">
    <source>
        <dbReference type="Pfam" id="PF03446"/>
    </source>
</evidence>
<organism evidence="2 3">
    <name type="scientific">Leptotrichia wadei</name>
    <dbReference type="NCBI Taxonomy" id="157687"/>
    <lineage>
        <taxon>Bacteria</taxon>
        <taxon>Fusobacteriati</taxon>
        <taxon>Fusobacteriota</taxon>
        <taxon>Fusobacteriia</taxon>
        <taxon>Fusobacteriales</taxon>
        <taxon>Leptotrichiaceae</taxon>
        <taxon>Leptotrichia</taxon>
    </lineage>
</organism>
<gene>
    <name evidence="2" type="ORF">JMUB3933_0091</name>
</gene>
<dbReference type="InterPro" id="IPR036291">
    <property type="entry name" value="NAD(P)-bd_dom_sf"/>
</dbReference>
<dbReference type="EMBL" id="AP019834">
    <property type="protein sequence ID" value="BBM46617.1"/>
    <property type="molecule type" value="Genomic_DNA"/>
</dbReference>
<dbReference type="Pfam" id="PF03446">
    <property type="entry name" value="NAD_binding_2"/>
    <property type="match status" value="1"/>
</dbReference>
<name>A0A510K5Z7_9FUSO</name>
<dbReference type="SUPFAM" id="SSF51735">
    <property type="entry name" value="NAD(P)-binding Rossmann-fold domains"/>
    <property type="match status" value="1"/>
</dbReference>
<dbReference type="InterPro" id="IPR006115">
    <property type="entry name" value="6PGDH_NADP-bd"/>
</dbReference>
<reference evidence="2 3" key="1">
    <citation type="submission" date="2019-07" db="EMBL/GenBank/DDBJ databases">
        <title>Complete Genome Sequence of Leptotrichia wadei Strain JMUB3933.</title>
        <authorList>
            <person name="Watanabe S."/>
            <person name="Cui L."/>
        </authorList>
    </citation>
    <scope>NUCLEOTIDE SEQUENCE [LARGE SCALE GENOMIC DNA]</scope>
    <source>
        <strain evidence="2 3">JMUB3933</strain>
    </source>
</reference>
<dbReference type="Proteomes" id="UP000321397">
    <property type="component" value="Chromosome"/>
</dbReference>
<feature type="domain" description="6-phosphogluconate dehydrogenase NADP-binding" evidence="1">
    <location>
        <begin position="1"/>
        <end position="40"/>
    </location>
</feature>
<sequence>MVENLLKASVDVTVYNRSFDKTLPLVEKGAKNAKTVEEIFE</sequence>
<protein>
    <submittedName>
        <fullName evidence="2">Phosphogluconate dehydrogenase, NAD binding domain protein</fullName>
    </submittedName>
</protein>
<dbReference type="AlphaFoldDB" id="A0A510K5Z7"/>